<evidence type="ECO:0000256" key="1">
    <source>
        <dbReference type="ARBA" id="ARBA00022723"/>
    </source>
</evidence>
<comment type="cofactor">
    <cofactor evidence="4">
        <name>Zn(2+)</name>
        <dbReference type="ChEBI" id="CHEBI:29105"/>
    </cofactor>
</comment>
<dbReference type="InterPro" id="IPR020843">
    <property type="entry name" value="ER"/>
</dbReference>
<dbReference type="EMBL" id="LQYW01000058">
    <property type="protein sequence ID" value="KYD30124.1"/>
    <property type="molecule type" value="Genomic_DNA"/>
</dbReference>
<accession>A0A150N085</accession>
<dbReference type="PATRIC" id="fig|153151.4.peg.3293"/>
<proteinExistence type="inferred from homology"/>
<dbReference type="SUPFAM" id="SSF51735">
    <property type="entry name" value="NAD(P)-binding Rossmann-fold domains"/>
    <property type="match status" value="1"/>
</dbReference>
<dbReference type="InterPro" id="IPR011032">
    <property type="entry name" value="GroES-like_sf"/>
</dbReference>
<dbReference type="GO" id="GO:0008270">
    <property type="term" value="F:zinc ion binding"/>
    <property type="evidence" value="ECO:0007669"/>
    <property type="project" value="InterPro"/>
</dbReference>
<organism evidence="6 7">
    <name type="scientific">Parageobacillus toebii</name>
    <dbReference type="NCBI Taxonomy" id="153151"/>
    <lineage>
        <taxon>Bacteria</taxon>
        <taxon>Bacillati</taxon>
        <taxon>Bacillota</taxon>
        <taxon>Bacilli</taxon>
        <taxon>Bacillales</taxon>
        <taxon>Anoxybacillaceae</taxon>
        <taxon>Parageobacillus</taxon>
    </lineage>
</organism>
<dbReference type="PANTHER" id="PTHR43401">
    <property type="entry name" value="L-THREONINE 3-DEHYDROGENASE"/>
    <property type="match status" value="1"/>
</dbReference>
<evidence type="ECO:0000256" key="4">
    <source>
        <dbReference type="RuleBase" id="RU361277"/>
    </source>
</evidence>
<protein>
    <recommendedName>
        <fullName evidence="5">Enoyl reductase (ER) domain-containing protein</fullName>
    </recommendedName>
</protein>
<reference evidence="6 7" key="1">
    <citation type="submission" date="2016-01" db="EMBL/GenBank/DDBJ databases">
        <title>Draft Genome Sequences of Seven Thermophilic Sporeformers Isolated from Foods.</title>
        <authorList>
            <person name="Berendsen E.M."/>
            <person name="Wells-Bennik M.H."/>
            <person name="Krawcyk A.O."/>
            <person name="De Jong A."/>
            <person name="Holsappel S."/>
            <person name="Eijlander R.T."/>
            <person name="Kuipers O.P."/>
        </authorList>
    </citation>
    <scope>NUCLEOTIDE SEQUENCE [LARGE SCALE GENOMIC DNA]</scope>
    <source>
        <strain evidence="6 7">B4110</strain>
    </source>
</reference>
<dbReference type="InterPro" id="IPR036291">
    <property type="entry name" value="NAD(P)-bd_dom_sf"/>
</dbReference>
<dbReference type="Gene3D" id="3.40.50.720">
    <property type="entry name" value="NAD(P)-binding Rossmann-like Domain"/>
    <property type="match status" value="1"/>
</dbReference>
<dbReference type="InterPro" id="IPR013154">
    <property type="entry name" value="ADH-like_N"/>
</dbReference>
<name>A0A150N085_9BACL</name>
<gene>
    <name evidence="6" type="ORF">B4110_1633</name>
</gene>
<dbReference type="InterPro" id="IPR013149">
    <property type="entry name" value="ADH-like_C"/>
</dbReference>
<evidence type="ECO:0000313" key="7">
    <source>
        <dbReference type="Proteomes" id="UP000075324"/>
    </source>
</evidence>
<dbReference type="GO" id="GO:0016491">
    <property type="term" value="F:oxidoreductase activity"/>
    <property type="evidence" value="ECO:0007669"/>
    <property type="project" value="UniProtKB-KW"/>
</dbReference>
<keyword evidence="3" id="KW-0560">Oxidoreductase</keyword>
<keyword evidence="1 4" id="KW-0479">Metal-binding</keyword>
<evidence type="ECO:0000256" key="2">
    <source>
        <dbReference type="ARBA" id="ARBA00022833"/>
    </source>
</evidence>
<comment type="similarity">
    <text evidence="4">Belongs to the zinc-containing alcohol dehydrogenase family.</text>
</comment>
<dbReference type="PANTHER" id="PTHR43401:SF2">
    <property type="entry name" value="L-THREONINE 3-DEHYDROGENASE"/>
    <property type="match status" value="1"/>
</dbReference>
<dbReference type="Gene3D" id="3.90.180.10">
    <property type="entry name" value="Medium-chain alcohol dehydrogenases, catalytic domain"/>
    <property type="match status" value="1"/>
</dbReference>
<dbReference type="SUPFAM" id="SSF50129">
    <property type="entry name" value="GroES-like"/>
    <property type="match status" value="1"/>
</dbReference>
<evidence type="ECO:0000256" key="3">
    <source>
        <dbReference type="ARBA" id="ARBA00023002"/>
    </source>
</evidence>
<sequence length="336" mass="36427">MKAAVLLKKGKIKIQEKEVPTPASGEVLVKVKACGICGTDQHIFHGHPGSADVVTPIVLGHELSGEVAAVGDRVSFLKPGDRVTIDPNIYCGTCEYCRQGRRHLCDHLEAIGVTRDGGMAEYVTVPAENCYLLPDSLTYEEGALVEPLGCAIHGIEKIKIWPGASVCIIGGGFIGQIMLQLVKMYGASPVIVSEPDESKYQTLLDFQADVVINPLKKDLKQTVAGGVDIVIECVGRQETMEQAVALAKKGGQILLFGVSSPHDKIQVSPYEVFSKELVIRGSFINPNTHPMAISLIEKGKVKVQPLISHYFTLQDIPKIMPKYGELKVTKGILKFE</sequence>
<dbReference type="PROSITE" id="PS00059">
    <property type="entry name" value="ADH_ZINC"/>
    <property type="match status" value="1"/>
</dbReference>
<keyword evidence="2 4" id="KW-0862">Zinc</keyword>
<dbReference type="Proteomes" id="UP000075324">
    <property type="component" value="Unassembled WGS sequence"/>
</dbReference>
<evidence type="ECO:0000313" key="6">
    <source>
        <dbReference type="EMBL" id="KYD30124.1"/>
    </source>
</evidence>
<dbReference type="Pfam" id="PF08240">
    <property type="entry name" value="ADH_N"/>
    <property type="match status" value="1"/>
</dbReference>
<dbReference type="Pfam" id="PF00107">
    <property type="entry name" value="ADH_zinc_N"/>
    <property type="match status" value="1"/>
</dbReference>
<dbReference type="CDD" id="cd08234">
    <property type="entry name" value="threonine_DH_like"/>
    <property type="match status" value="1"/>
</dbReference>
<comment type="caution">
    <text evidence="6">The sequence shown here is derived from an EMBL/GenBank/DDBJ whole genome shotgun (WGS) entry which is preliminary data.</text>
</comment>
<dbReference type="SMART" id="SM00829">
    <property type="entry name" value="PKS_ER"/>
    <property type="match status" value="1"/>
</dbReference>
<dbReference type="AlphaFoldDB" id="A0A150N085"/>
<dbReference type="RefSeq" id="WP_062678078.1">
    <property type="nucleotide sequence ID" value="NZ_LQYW01000058.1"/>
</dbReference>
<dbReference type="InterPro" id="IPR050129">
    <property type="entry name" value="Zn_alcohol_dh"/>
</dbReference>
<dbReference type="InterPro" id="IPR002328">
    <property type="entry name" value="ADH_Zn_CS"/>
</dbReference>
<feature type="domain" description="Enoyl reductase (ER)" evidence="5">
    <location>
        <begin position="10"/>
        <end position="319"/>
    </location>
</feature>
<evidence type="ECO:0000259" key="5">
    <source>
        <dbReference type="SMART" id="SM00829"/>
    </source>
</evidence>